<name>M7XTW6_9BACT</name>
<comment type="caution">
    <text evidence="1">The sequence shown here is derived from an EMBL/GenBank/DDBJ whole genome shotgun (WGS) entry which is preliminary data.</text>
</comment>
<dbReference type="EMBL" id="AMZY02000016">
    <property type="protein sequence ID" value="EMS31922.1"/>
    <property type="molecule type" value="Genomic_DNA"/>
</dbReference>
<dbReference type="InParanoid" id="M7XTW6"/>
<gene>
    <name evidence="1" type="ORF">C943_01657</name>
</gene>
<organism evidence="1 2">
    <name type="scientific">Mariniradius saccharolyticus AK6</name>
    <dbReference type="NCBI Taxonomy" id="1239962"/>
    <lineage>
        <taxon>Bacteria</taxon>
        <taxon>Pseudomonadati</taxon>
        <taxon>Bacteroidota</taxon>
        <taxon>Cytophagia</taxon>
        <taxon>Cytophagales</taxon>
        <taxon>Cyclobacteriaceae</taxon>
        <taxon>Mariniradius</taxon>
    </lineage>
</organism>
<evidence type="ECO:0000313" key="2">
    <source>
        <dbReference type="Proteomes" id="UP000010953"/>
    </source>
</evidence>
<proteinExistence type="predicted"/>
<evidence type="ECO:0000313" key="1">
    <source>
        <dbReference type="EMBL" id="EMS31922.1"/>
    </source>
</evidence>
<sequence>MGFWASFSKGVANIEAFGLSAKLDRKIFGILSQPAESESKKFGITSMRFI</sequence>
<reference evidence="1" key="1">
    <citation type="submission" date="2013-01" db="EMBL/GenBank/DDBJ databases">
        <title>Genome assembly of Mariniradius saccharolyticus AK6.</title>
        <authorList>
            <person name="Vaidya B."/>
            <person name="Khatri I."/>
            <person name="Tanuku N.R.S."/>
            <person name="Subramanian S."/>
            <person name="Pinnaka A."/>
        </authorList>
    </citation>
    <scope>NUCLEOTIDE SEQUENCE [LARGE SCALE GENOMIC DNA]</scope>
    <source>
        <strain evidence="1">AK6</strain>
    </source>
</reference>
<protein>
    <submittedName>
        <fullName evidence="1">Uncharacterized protein</fullName>
    </submittedName>
</protein>
<keyword evidence="2" id="KW-1185">Reference proteome</keyword>
<dbReference type="Proteomes" id="UP000010953">
    <property type="component" value="Unassembled WGS sequence"/>
</dbReference>
<accession>M7XTW6</accession>
<dbReference type="AlphaFoldDB" id="M7XTW6"/>